<protein>
    <submittedName>
        <fullName evidence="6">DNA ligase/mRNA capping enzyme</fullName>
    </submittedName>
</protein>
<feature type="region of interest" description="Disordered" evidence="3">
    <location>
        <begin position="397"/>
        <end position="435"/>
    </location>
</feature>
<comment type="caution">
    <text evidence="6">The sequence shown here is derived from an EMBL/GenBank/DDBJ whole genome shotgun (WGS) entry which is preliminary data.</text>
</comment>
<dbReference type="InterPro" id="IPR029710">
    <property type="entry name" value="LIG4"/>
</dbReference>
<dbReference type="Proteomes" id="UP000729357">
    <property type="component" value="Unassembled WGS sequence"/>
</dbReference>
<feature type="compositionally biased region" description="Low complexity" evidence="3">
    <location>
        <begin position="611"/>
        <end position="623"/>
    </location>
</feature>
<sequence length="702" mass="77792">MSFKFAYFCDYLERCEEITCHDPPLPPAELKSRLYRQHATWFSSHHKAIDTLDELGTTALLSSFLPRRRKDRIYGLQSASLLKLLGRCLRLSASATRELASFQTPNNGDLGDCLQRLLGARGPPALPFVTLQDADDVLHALAAGNRFSARSVRQSSLPSASIDSSLSDIFMRLHPVEAKWFVRLILKDFAPVSLNEKSILASVHFLLPDLIAVTCDNPVSLLLSNTVMDQQRPWSRSGISPHSRSMSERKAKRFSLTFPIQTSLSPTSTTLSPVLPYTPLLAEKPTLTAGPTDSAFLTALAAHERRVLELREELIKAEHELHRLKQTWAAHEAHKKRQHDPRRLHKMQSLQPTVDTPDSTLSSRQHDMERRRALLSNNKNSNRTVFSGSRHARALSLLSPDATRPPPARSQPEPRPEQDSSRPPHPARVPTDADLTTEVARTADDAIDLGLPREVLLKTGKQMASDFRDGLWTFIEDLRQATVGDEGINGTTSRTQSRSPNPSRSPGLQPSRGSLKLSPNPQPLKRSATTGSRRTNSRSPVPSAAEEIAYLDIGNSFWKEHEPTPAPILRKPSKKSIRPPAKVNRASTTSLDAWESWDPTVPNSDPKPSRSNSSVSEPHTSSSPDGTSPRTSMSSSRDTKRDSLPWPALNKLAPSNLRRTASHLMNEWEKSLSPSPAEGDRQGDYMGRAISPAGSFKETKND</sequence>
<reference evidence="6" key="1">
    <citation type="journal article" date="2021" name="J Fungi (Basel)">
        <title>Virulence traits and population genomics of the black yeast Aureobasidium melanogenum.</title>
        <authorList>
            <person name="Cernosa A."/>
            <person name="Sun X."/>
            <person name="Gostincar C."/>
            <person name="Fang C."/>
            <person name="Gunde-Cimerman N."/>
            <person name="Song Z."/>
        </authorList>
    </citation>
    <scope>NUCLEOTIDE SEQUENCE</scope>
    <source>
        <strain evidence="6">EXF-9298</strain>
    </source>
</reference>
<dbReference type="AlphaFoldDB" id="A0A9P8JQY0"/>
<evidence type="ECO:0000256" key="3">
    <source>
        <dbReference type="SAM" id="MobiDB-lite"/>
    </source>
</evidence>
<feature type="compositionally biased region" description="Polar residues" evidence="3">
    <location>
        <begin position="489"/>
        <end position="512"/>
    </location>
</feature>
<dbReference type="GO" id="GO:0003910">
    <property type="term" value="F:DNA ligase (ATP) activity"/>
    <property type="evidence" value="ECO:0007669"/>
    <property type="project" value="InterPro"/>
</dbReference>
<dbReference type="PANTHER" id="PTHR45997:SF1">
    <property type="entry name" value="DNA LIGASE 4"/>
    <property type="match status" value="1"/>
</dbReference>
<gene>
    <name evidence="6" type="ORF">KCU98_g12668</name>
</gene>
<feature type="non-terminal residue" evidence="6">
    <location>
        <position position="702"/>
    </location>
</feature>
<proteinExistence type="predicted"/>
<feature type="region of interest" description="Disordered" evidence="3">
    <location>
        <begin position="329"/>
        <end position="365"/>
    </location>
</feature>
<dbReference type="GO" id="GO:0005524">
    <property type="term" value="F:ATP binding"/>
    <property type="evidence" value="ECO:0007669"/>
    <property type="project" value="InterPro"/>
</dbReference>
<dbReference type="Pfam" id="PF04675">
    <property type="entry name" value="DNA_ligase_A_N"/>
    <property type="match status" value="1"/>
</dbReference>
<feature type="domain" description="DUF4048" evidence="5">
    <location>
        <begin position="391"/>
        <end position="613"/>
    </location>
</feature>
<feature type="compositionally biased region" description="Polar residues" evidence="3">
    <location>
        <begin position="624"/>
        <end position="636"/>
    </location>
</feature>
<organism evidence="6 7">
    <name type="scientific">Aureobasidium melanogenum</name>
    <name type="common">Aureobasidium pullulans var. melanogenum</name>
    <dbReference type="NCBI Taxonomy" id="46634"/>
    <lineage>
        <taxon>Eukaryota</taxon>
        <taxon>Fungi</taxon>
        <taxon>Dikarya</taxon>
        <taxon>Ascomycota</taxon>
        <taxon>Pezizomycotina</taxon>
        <taxon>Dothideomycetes</taxon>
        <taxon>Dothideomycetidae</taxon>
        <taxon>Dothideales</taxon>
        <taxon>Saccotheciaceae</taxon>
        <taxon>Aureobasidium</taxon>
    </lineage>
</organism>
<feature type="compositionally biased region" description="Basic and acidic residues" evidence="3">
    <location>
        <begin position="412"/>
        <end position="422"/>
    </location>
</feature>
<feature type="domain" description="DNA ligase ATP-dependent N-terminal" evidence="4">
    <location>
        <begin position="5"/>
        <end position="204"/>
    </location>
</feature>
<evidence type="ECO:0000313" key="6">
    <source>
        <dbReference type="EMBL" id="KAG9973382.1"/>
    </source>
</evidence>
<evidence type="ECO:0000256" key="2">
    <source>
        <dbReference type="SAM" id="Coils"/>
    </source>
</evidence>
<keyword evidence="2" id="KW-0175">Coiled coil</keyword>
<dbReference type="GO" id="GO:0006310">
    <property type="term" value="P:DNA recombination"/>
    <property type="evidence" value="ECO:0007669"/>
    <property type="project" value="InterPro"/>
</dbReference>
<accession>A0A9P8JQY0</accession>
<dbReference type="Gene3D" id="1.10.3260.10">
    <property type="entry name" value="DNA ligase, ATP-dependent, N-terminal domain"/>
    <property type="match status" value="1"/>
</dbReference>
<dbReference type="InterPro" id="IPR036599">
    <property type="entry name" value="DNA_ligase_N_sf"/>
</dbReference>
<dbReference type="GO" id="GO:0006297">
    <property type="term" value="P:nucleotide-excision repair, DNA gap filling"/>
    <property type="evidence" value="ECO:0007669"/>
    <property type="project" value="TreeGrafter"/>
</dbReference>
<keyword evidence="7" id="KW-1185">Reference proteome</keyword>
<evidence type="ECO:0000313" key="7">
    <source>
        <dbReference type="Proteomes" id="UP000729357"/>
    </source>
</evidence>
<evidence type="ECO:0000259" key="4">
    <source>
        <dbReference type="Pfam" id="PF04675"/>
    </source>
</evidence>
<feature type="compositionally biased region" description="Polar residues" evidence="3">
    <location>
        <begin position="527"/>
        <end position="540"/>
    </location>
</feature>
<feature type="compositionally biased region" description="Basic residues" evidence="3">
    <location>
        <begin position="333"/>
        <end position="346"/>
    </location>
</feature>
<dbReference type="GO" id="GO:0006303">
    <property type="term" value="P:double-strand break repair via nonhomologous end joining"/>
    <property type="evidence" value="ECO:0007669"/>
    <property type="project" value="TreeGrafter"/>
</dbReference>
<keyword evidence="1 6" id="KW-0436">Ligase</keyword>
<evidence type="ECO:0000259" key="5">
    <source>
        <dbReference type="Pfam" id="PF13257"/>
    </source>
</evidence>
<dbReference type="InterPro" id="IPR025122">
    <property type="entry name" value="DUF4048"/>
</dbReference>
<dbReference type="GO" id="GO:0032807">
    <property type="term" value="C:DNA ligase IV complex"/>
    <property type="evidence" value="ECO:0007669"/>
    <property type="project" value="TreeGrafter"/>
</dbReference>
<reference evidence="6" key="2">
    <citation type="submission" date="2021-08" db="EMBL/GenBank/DDBJ databases">
        <authorList>
            <person name="Gostincar C."/>
            <person name="Sun X."/>
            <person name="Song Z."/>
            <person name="Gunde-Cimerman N."/>
        </authorList>
    </citation>
    <scope>NUCLEOTIDE SEQUENCE</scope>
    <source>
        <strain evidence="6">EXF-9298</strain>
    </source>
</reference>
<dbReference type="EMBL" id="JAHFXS010002213">
    <property type="protein sequence ID" value="KAG9973382.1"/>
    <property type="molecule type" value="Genomic_DNA"/>
</dbReference>
<evidence type="ECO:0000256" key="1">
    <source>
        <dbReference type="ARBA" id="ARBA00022598"/>
    </source>
</evidence>
<dbReference type="GO" id="GO:0003677">
    <property type="term" value="F:DNA binding"/>
    <property type="evidence" value="ECO:0007669"/>
    <property type="project" value="InterPro"/>
</dbReference>
<dbReference type="Pfam" id="PF13257">
    <property type="entry name" value="DUF4048"/>
    <property type="match status" value="1"/>
</dbReference>
<name>A0A9P8JQY0_AURME</name>
<feature type="region of interest" description="Disordered" evidence="3">
    <location>
        <begin position="564"/>
        <end position="702"/>
    </location>
</feature>
<feature type="compositionally biased region" description="Polar residues" evidence="3">
    <location>
        <begin position="348"/>
        <end position="363"/>
    </location>
</feature>
<feature type="coiled-coil region" evidence="2">
    <location>
        <begin position="300"/>
        <end position="327"/>
    </location>
</feature>
<dbReference type="PANTHER" id="PTHR45997">
    <property type="entry name" value="DNA LIGASE 4"/>
    <property type="match status" value="1"/>
</dbReference>
<dbReference type="InterPro" id="IPR012308">
    <property type="entry name" value="DNA_ligase_ATP-dep_N"/>
</dbReference>
<feature type="region of interest" description="Disordered" evidence="3">
    <location>
        <begin position="485"/>
        <end position="543"/>
    </location>
</feature>